<keyword evidence="2" id="KW-1185">Reference proteome</keyword>
<dbReference type="AlphaFoldDB" id="A0A6A6F5U9"/>
<dbReference type="Proteomes" id="UP000799539">
    <property type="component" value="Unassembled WGS sequence"/>
</dbReference>
<reference evidence="1" key="1">
    <citation type="journal article" date="2020" name="Stud. Mycol.">
        <title>101 Dothideomycetes genomes: a test case for predicting lifestyles and emergence of pathogens.</title>
        <authorList>
            <person name="Haridas S."/>
            <person name="Albert R."/>
            <person name="Binder M."/>
            <person name="Bloem J."/>
            <person name="Labutti K."/>
            <person name="Salamov A."/>
            <person name="Andreopoulos B."/>
            <person name="Baker S."/>
            <person name="Barry K."/>
            <person name="Bills G."/>
            <person name="Bluhm B."/>
            <person name="Cannon C."/>
            <person name="Castanera R."/>
            <person name="Culley D."/>
            <person name="Daum C."/>
            <person name="Ezra D."/>
            <person name="Gonzalez J."/>
            <person name="Henrissat B."/>
            <person name="Kuo A."/>
            <person name="Liang C."/>
            <person name="Lipzen A."/>
            <person name="Lutzoni F."/>
            <person name="Magnuson J."/>
            <person name="Mondo S."/>
            <person name="Nolan M."/>
            <person name="Ohm R."/>
            <person name="Pangilinan J."/>
            <person name="Park H.-J."/>
            <person name="Ramirez L."/>
            <person name="Alfaro M."/>
            <person name="Sun H."/>
            <person name="Tritt A."/>
            <person name="Yoshinaga Y."/>
            <person name="Zwiers L.-H."/>
            <person name="Turgeon B."/>
            <person name="Goodwin S."/>
            <person name="Spatafora J."/>
            <person name="Crous P."/>
            <person name="Grigoriev I."/>
        </authorList>
    </citation>
    <scope>NUCLEOTIDE SEQUENCE</scope>
    <source>
        <strain evidence="1">SCOH1-5</strain>
    </source>
</reference>
<organism evidence="1 2">
    <name type="scientific">Cercospora zeae-maydis SCOH1-5</name>
    <dbReference type="NCBI Taxonomy" id="717836"/>
    <lineage>
        <taxon>Eukaryota</taxon>
        <taxon>Fungi</taxon>
        <taxon>Dikarya</taxon>
        <taxon>Ascomycota</taxon>
        <taxon>Pezizomycotina</taxon>
        <taxon>Dothideomycetes</taxon>
        <taxon>Dothideomycetidae</taxon>
        <taxon>Mycosphaerellales</taxon>
        <taxon>Mycosphaerellaceae</taxon>
        <taxon>Cercospora</taxon>
    </lineage>
</organism>
<sequence length="123" mass="13981">MDGRAHLVRWYIRPARIADNFRVRTITPSYAFEISPSQIDQGYGHPDDLDRQMTSPGELGISIHLAYMQDSGTIPSLRAASELFIDWFPQQYIFNITSTTIVIIKQNKPEKKPSLHSESSTSL</sequence>
<evidence type="ECO:0000313" key="1">
    <source>
        <dbReference type="EMBL" id="KAF2207951.1"/>
    </source>
</evidence>
<protein>
    <submittedName>
        <fullName evidence="1">Uncharacterized protein</fullName>
    </submittedName>
</protein>
<proteinExistence type="predicted"/>
<gene>
    <name evidence="1" type="ORF">CERZMDRAFT_91690</name>
</gene>
<evidence type="ECO:0000313" key="2">
    <source>
        <dbReference type="Proteomes" id="UP000799539"/>
    </source>
</evidence>
<accession>A0A6A6F5U9</accession>
<name>A0A6A6F5U9_9PEZI</name>
<dbReference type="EMBL" id="ML992699">
    <property type="protein sequence ID" value="KAF2207951.1"/>
    <property type="molecule type" value="Genomic_DNA"/>
</dbReference>